<dbReference type="InterPro" id="IPR023267">
    <property type="entry name" value="RCMT"/>
</dbReference>
<dbReference type="InterPro" id="IPR035926">
    <property type="entry name" value="NusB-like_sf"/>
</dbReference>
<evidence type="ECO:0000313" key="15">
    <source>
        <dbReference type="EMBL" id="MDJ1185385.1"/>
    </source>
</evidence>
<feature type="binding site" evidence="13">
    <location>
        <position position="288"/>
    </location>
    <ligand>
        <name>S-adenosyl-L-methionine</name>
        <dbReference type="ChEBI" id="CHEBI:59789"/>
    </ligand>
</feature>
<dbReference type="Proteomes" id="UP001232992">
    <property type="component" value="Unassembled WGS sequence"/>
</dbReference>
<dbReference type="EC" id="2.1.1.176" evidence="3"/>
<protein>
    <recommendedName>
        <fullName evidence="3">16S rRNA (cytosine(967)-C(5))-methyltransferase</fullName>
        <ecNumber evidence="3">2.1.1.176</ecNumber>
    </recommendedName>
    <alternativeName>
        <fullName evidence="10">16S rRNA m5C967 methyltransferase</fullName>
    </alternativeName>
    <alternativeName>
        <fullName evidence="11">rRNA (cytosine-C(5)-)-methyltransferase RsmB</fullName>
    </alternativeName>
</protein>
<dbReference type="InterPro" id="IPR054728">
    <property type="entry name" value="RsmB-like_ferredoxin"/>
</dbReference>
<comment type="catalytic activity">
    <reaction evidence="12">
        <text>cytidine(967) in 16S rRNA + S-adenosyl-L-methionine = 5-methylcytidine(967) in 16S rRNA + S-adenosyl-L-homocysteine + H(+)</text>
        <dbReference type="Rhea" id="RHEA:42748"/>
        <dbReference type="Rhea" id="RHEA-COMP:10219"/>
        <dbReference type="Rhea" id="RHEA-COMP:10220"/>
        <dbReference type="ChEBI" id="CHEBI:15378"/>
        <dbReference type="ChEBI" id="CHEBI:57856"/>
        <dbReference type="ChEBI" id="CHEBI:59789"/>
        <dbReference type="ChEBI" id="CHEBI:74483"/>
        <dbReference type="ChEBI" id="CHEBI:82748"/>
        <dbReference type="EC" id="2.1.1.176"/>
    </reaction>
</comment>
<evidence type="ECO:0000256" key="2">
    <source>
        <dbReference type="ARBA" id="ARBA00004496"/>
    </source>
</evidence>
<comment type="function">
    <text evidence="1">Specifically methylates the cytosine at position 967 (m5C967) of 16S rRNA.</text>
</comment>
<evidence type="ECO:0000256" key="9">
    <source>
        <dbReference type="ARBA" id="ARBA00022884"/>
    </source>
</evidence>
<feature type="active site" description="Nucleophile" evidence="13">
    <location>
        <position position="385"/>
    </location>
</feature>
<reference evidence="15 16" key="1">
    <citation type="submission" date="2023-01" db="EMBL/GenBank/DDBJ databases">
        <title>Novel diversity within Roseofilum (Cyanobacteria; Desertifilaceae) from marine benthic mats with descriptions of four novel species.</title>
        <authorList>
            <person name="Wang Y."/>
            <person name="Berthold D.E."/>
            <person name="Hu J."/>
            <person name="Lefler F.W."/>
            <person name="Laughinghouse H.D. IV."/>
        </authorList>
    </citation>
    <scope>NUCLEOTIDE SEQUENCE [LARGE SCALE GENOMIC DNA]</scope>
    <source>
        <strain evidence="15 16">BLCC-M143</strain>
    </source>
</reference>
<feature type="binding site" evidence="13">
    <location>
        <position position="332"/>
    </location>
    <ligand>
        <name>S-adenosyl-L-methionine</name>
        <dbReference type="ChEBI" id="CHEBI:59789"/>
    </ligand>
</feature>
<dbReference type="InterPro" id="IPR006027">
    <property type="entry name" value="NusB_RsmB_TIM44"/>
</dbReference>
<evidence type="ECO:0000256" key="8">
    <source>
        <dbReference type="ARBA" id="ARBA00022691"/>
    </source>
</evidence>
<gene>
    <name evidence="15" type="ORF">PMH09_19545</name>
</gene>
<comment type="caution">
    <text evidence="15">The sequence shown here is derived from an EMBL/GenBank/DDBJ whole genome shotgun (WGS) entry which is preliminary data.</text>
</comment>
<evidence type="ECO:0000256" key="4">
    <source>
        <dbReference type="ARBA" id="ARBA00022490"/>
    </source>
</evidence>
<dbReference type="InterPro" id="IPR029063">
    <property type="entry name" value="SAM-dependent_MTases_sf"/>
</dbReference>
<evidence type="ECO:0000256" key="3">
    <source>
        <dbReference type="ARBA" id="ARBA00012140"/>
    </source>
</evidence>
<dbReference type="PRINTS" id="PR02008">
    <property type="entry name" value="RCMTFAMILY"/>
</dbReference>
<evidence type="ECO:0000256" key="10">
    <source>
        <dbReference type="ARBA" id="ARBA00030399"/>
    </source>
</evidence>
<dbReference type="Gene3D" id="3.40.50.150">
    <property type="entry name" value="Vaccinia Virus protein VP39"/>
    <property type="match status" value="1"/>
</dbReference>
<dbReference type="PANTHER" id="PTHR22807">
    <property type="entry name" value="NOP2 YEAST -RELATED NOL1/NOP2/FMU SUN DOMAIN-CONTAINING"/>
    <property type="match status" value="1"/>
</dbReference>
<feature type="binding site" evidence="13">
    <location>
        <position position="315"/>
    </location>
    <ligand>
        <name>S-adenosyl-L-methionine</name>
        <dbReference type="ChEBI" id="CHEBI:59789"/>
    </ligand>
</feature>
<dbReference type="Gene3D" id="1.10.940.10">
    <property type="entry name" value="NusB-like"/>
    <property type="match status" value="1"/>
</dbReference>
<dbReference type="InterPro" id="IPR001678">
    <property type="entry name" value="MeTrfase_RsmB-F_NOP2_dom"/>
</dbReference>
<keyword evidence="16" id="KW-1185">Reference proteome</keyword>
<dbReference type="PANTHER" id="PTHR22807:SF53">
    <property type="entry name" value="RIBOSOMAL RNA SMALL SUBUNIT METHYLTRANSFERASE B-RELATED"/>
    <property type="match status" value="1"/>
</dbReference>
<dbReference type="Pfam" id="PF22458">
    <property type="entry name" value="RsmF-B_ferredox"/>
    <property type="match status" value="1"/>
</dbReference>
<dbReference type="InterPro" id="IPR004573">
    <property type="entry name" value="rRNA_ssu_MeTfrase_B"/>
</dbReference>
<evidence type="ECO:0000256" key="13">
    <source>
        <dbReference type="PROSITE-ProRule" id="PRU01023"/>
    </source>
</evidence>
<proteinExistence type="inferred from homology"/>
<dbReference type="CDD" id="cd02440">
    <property type="entry name" value="AdoMet_MTases"/>
    <property type="match status" value="1"/>
</dbReference>
<feature type="domain" description="SAM-dependent MTase RsmB/NOP-type" evidence="14">
    <location>
        <begin position="173"/>
        <end position="446"/>
    </location>
</feature>
<evidence type="ECO:0000256" key="12">
    <source>
        <dbReference type="ARBA" id="ARBA00047283"/>
    </source>
</evidence>
<dbReference type="GO" id="GO:0032259">
    <property type="term" value="P:methylation"/>
    <property type="evidence" value="ECO:0007669"/>
    <property type="project" value="UniProtKB-KW"/>
</dbReference>
<comment type="subcellular location">
    <subcellularLocation>
        <location evidence="2">Cytoplasm</location>
    </subcellularLocation>
</comment>
<dbReference type="NCBIfam" id="TIGR00563">
    <property type="entry name" value="rsmB"/>
    <property type="match status" value="1"/>
</dbReference>
<evidence type="ECO:0000256" key="11">
    <source>
        <dbReference type="ARBA" id="ARBA00031088"/>
    </source>
</evidence>
<evidence type="ECO:0000313" key="16">
    <source>
        <dbReference type="Proteomes" id="UP001232992"/>
    </source>
</evidence>
<evidence type="ECO:0000256" key="1">
    <source>
        <dbReference type="ARBA" id="ARBA00002724"/>
    </source>
</evidence>
<dbReference type="GO" id="GO:0008168">
    <property type="term" value="F:methyltransferase activity"/>
    <property type="evidence" value="ECO:0007669"/>
    <property type="project" value="UniProtKB-KW"/>
</dbReference>
<dbReference type="Pfam" id="PF01029">
    <property type="entry name" value="NusB"/>
    <property type="match status" value="1"/>
</dbReference>
<dbReference type="NCBIfam" id="NF011494">
    <property type="entry name" value="PRK14902.1"/>
    <property type="match status" value="1"/>
</dbReference>
<keyword evidence="6 13" id="KW-0489">Methyltransferase</keyword>
<dbReference type="RefSeq" id="WP_283760028.1">
    <property type="nucleotide sequence ID" value="NZ_JAQOSQ010000033.1"/>
</dbReference>
<evidence type="ECO:0000256" key="5">
    <source>
        <dbReference type="ARBA" id="ARBA00022552"/>
    </source>
</evidence>
<feature type="binding site" evidence="13">
    <location>
        <begin position="264"/>
        <end position="270"/>
    </location>
    <ligand>
        <name>S-adenosyl-L-methionine</name>
        <dbReference type="ChEBI" id="CHEBI:59789"/>
    </ligand>
</feature>
<organism evidence="15 16">
    <name type="scientific">Roseofilum casamattae BLCC-M143</name>
    <dbReference type="NCBI Taxonomy" id="3022442"/>
    <lineage>
        <taxon>Bacteria</taxon>
        <taxon>Bacillati</taxon>
        <taxon>Cyanobacteriota</taxon>
        <taxon>Cyanophyceae</taxon>
        <taxon>Desertifilales</taxon>
        <taxon>Desertifilaceae</taxon>
        <taxon>Roseofilum</taxon>
        <taxon>Roseofilum casamattae</taxon>
    </lineage>
</organism>
<name>A0ABT7C1Q6_9CYAN</name>
<dbReference type="SUPFAM" id="SSF53335">
    <property type="entry name" value="S-adenosyl-L-methionine-dependent methyltransferases"/>
    <property type="match status" value="1"/>
</dbReference>
<keyword evidence="9 13" id="KW-0694">RNA-binding</keyword>
<evidence type="ECO:0000256" key="7">
    <source>
        <dbReference type="ARBA" id="ARBA00022679"/>
    </source>
</evidence>
<evidence type="ECO:0000259" key="14">
    <source>
        <dbReference type="PROSITE" id="PS51686"/>
    </source>
</evidence>
<dbReference type="EMBL" id="JAQOSQ010000033">
    <property type="protein sequence ID" value="MDJ1185385.1"/>
    <property type="molecule type" value="Genomic_DNA"/>
</dbReference>
<keyword evidence="7 13" id="KW-0808">Transferase</keyword>
<accession>A0ABT7C1Q6</accession>
<keyword evidence="5" id="KW-0698">rRNA processing</keyword>
<dbReference type="Pfam" id="PF01189">
    <property type="entry name" value="Methyltr_RsmB-F"/>
    <property type="match status" value="1"/>
</dbReference>
<evidence type="ECO:0000256" key="6">
    <source>
        <dbReference type="ARBA" id="ARBA00022603"/>
    </source>
</evidence>
<comment type="similarity">
    <text evidence="13">Belongs to the class I-like SAM-binding methyltransferase superfamily. RsmB/NOP family.</text>
</comment>
<dbReference type="InterPro" id="IPR049560">
    <property type="entry name" value="MeTrfase_RsmB-F_NOP2_cat"/>
</dbReference>
<dbReference type="NCBIfam" id="NF011493">
    <property type="entry name" value="PRK14901.1"/>
    <property type="match status" value="1"/>
</dbReference>
<keyword evidence="4" id="KW-0963">Cytoplasm</keyword>
<dbReference type="SUPFAM" id="SSF48013">
    <property type="entry name" value="NusB-like"/>
    <property type="match status" value="1"/>
</dbReference>
<dbReference type="PROSITE" id="PS51686">
    <property type="entry name" value="SAM_MT_RSMB_NOP"/>
    <property type="match status" value="1"/>
</dbReference>
<keyword evidence="8 13" id="KW-0949">S-adenosyl-L-methionine</keyword>
<sequence length="447" mass="50629">MPEPNARQTVYCILQDIQRYDTYSDVALNRWLKKVELNALDRGLVTELVYGITRKQRLLDALISQLARKPLEKQPRDLRIIFSIGLYQLRYLDNIPGGTVVYTSVELAKQNGLQALSGVVNGVLRQYMRSREKGDPLKLPDSVPQRLALSHSYPDWIVEQWLTQLPEAETEQLCEWFNRPPSIDLRVNIQQSSLEEVETALSEQDIATQRLPHSPQGLRLMEKVGALHQLPGFEQGWWTVQDGSAQLVSYLLDPQPGEVIIDACAAPGGKSTHIAELMGDTGRVIACDLHRSRVKRIIHNIQRLQLTSIRTRVDDIRQIKDLTGKGDRVLVDAPCSGLGTLHRHADGRWRQTPELVEELSQLQQELLNAAAAWVKPGGILVYSTCTLHPHENERVATQFLNTHPEWQISPEIPSFATPFLTPEGFLKVWPHQHQMDGFFMVAFNYAG</sequence>